<name>A0ACB8QBJ1_9AGAM</name>
<sequence>MAAIGSAPPLANTVAIAERTEIHKSCRALEAVVSVLSDYAEAARAVATLQKKLIKALREAAALKAAGEIAGNAFVTSAGIFEAIYEIDTKFAKIADKECDMISGEVRKWFKKLSKEEKVHDDKIATANTRIKQAGMAYEKRAKKNVYDAAEEHTRYIALLSSLGPEITQEKYNHQLAVSQRNTTMTYGVAATVARIADAEWLRATEGVRRFAPLIGQVGEWRSLCEGGWAAAVPEPLPDVDVPSTAQPPSGNATVPPYIAPPDVLANPALRPATERRSSATETAKSEQAADDQRRPTSLTNLASFPSPPAHFPLPPVNSPSKAGSPVEPPPARQLTASPAKMTSLQTPQSRTASLDGSPAPRAEGEGPDRELTPALTEDSRSPASTTTPLTPANIVSSLLPSSPEPDDQLPSTQTQARTSTPLPTAGPSLPSKPTDQARLERAAPSLVSVPSSSRSSASGSTTAFRRGDYVDERDFAPAVDKDKARSLDSPGGARRGAVERTDSVKSTGSVVAQMKDRYSRSTGPASPPPRDVPRLPLSVTEMASKFQAPVEAGKRQAASPVQEGFPIRKQEGALAGQREDRPTRVQEELLPPSRQDDVPRRRSYDALPTPSARDRRSYDASDTAQRSRSPGDPPTASRQPHNHTESSTASGAASRPVSMYMDDLERRRQRVFELEELERRERELEERARERRRREDTRRDGETAGGLGRLREEDESGRFDSYHSAARSPARPGRSPEPYHDGYSSDVGRPHTARPLSQASGTLQPPSLTSRYSYSTTNLAVTAPRSPQRTTSDQPLQFPSQGGGGVPTHPGNCQCPACTVERAANGLGPPAPERERKVSGWRRRLSMPVIIPFTGEGKKVERGIQGGKPIGHQSNSSVTSFGRR</sequence>
<organism evidence="1 2">
    <name type="scientific">Vararia minispora EC-137</name>
    <dbReference type="NCBI Taxonomy" id="1314806"/>
    <lineage>
        <taxon>Eukaryota</taxon>
        <taxon>Fungi</taxon>
        <taxon>Dikarya</taxon>
        <taxon>Basidiomycota</taxon>
        <taxon>Agaricomycotina</taxon>
        <taxon>Agaricomycetes</taxon>
        <taxon>Russulales</taxon>
        <taxon>Lachnocladiaceae</taxon>
        <taxon>Vararia</taxon>
    </lineage>
</organism>
<reference evidence="1" key="2">
    <citation type="journal article" date="2022" name="New Phytol.">
        <title>Evolutionary transition to the ectomycorrhizal habit in the genomes of a hyperdiverse lineage of mushroom-forming fungi.</title>
        <authorList>
            <person name="Looney B."/>
            <person name="Miyauchi S."/>
            <person name="Morin E."/>
            <person name="Drula E."/>
            <person name="Courty P.E."/>
            <person name="Kohler A."/>
            <person name="Kuo A."/>
            <person name="LaButti K."/>
            <person name="Pangilinan J."/>
            <person name="Lipzen A."/>
            <person name="Riley R."/>
            <person name="Andreopoulos W."/>
            <person name="He G."/>
            <person name="Johnson J."/>
            <person name="Nolan M."/>
            <person name="Tritt A."/>
            <person name="Barry K.W."/>
            <person name="Grigoriev I.V."/>
            <person name="Nagy L.G."/>
            <person name="Hibbett D."/>
            <person name="Henrissat B."/>
            <person name="Matheny P.B."/>
            <person name="Labbe J."/>
            <person name="Martin F.M."/>
        </authorList>
    </citation>
    <scope>NUCLEOTIDE SEQUENCE</scope>
    <source>
        <strain evidence="1">EC-137</strain>
    </source>
</reference>
<comment type="caution">
    <text evidence="1">The sequence shown here is derived from an EMBL/GenBank/DDBJ whole genome shotgun (WGS) entry which is preliminary data.</text>
</comment>
<protein>
    <submittedName>
        <fullName evidence="1">Uncharacterized protein</fullName>
    </submittedName>
</protein>
<dbReference type="Proteomes" id="UP000814128">
    <property type="component" value="Unassembled WGS sequence"/>
</dbReference>
<proteinExistence type="predicted"/>
<dbReference type="EMBL" id="MU273707">
    <property type="protein sequence ID" value="KAI0028981.1"/>
    <property type="molecule type" value="Genomic_DNA"/>
</dbReference>
<accession>A0ACB8QBJ1</accession>
<gene>
    <name evidence="1" type="ORF">K488DRAFT_89187</name>
</gene>
<keyword evidence="2" id="KW-1185">Reference proteome</keyword>
<reference evidence="1" key="1">
    <citation type="submission" date="2021-02" db="EMBL/GenBank/DDBJ databases">
        <authorList>
            <consortium name="DOE Joint Genome Institute"/>
            <person name="Ahrendt S."/>
            <person name="Looney B.P."/>
            <person name="Miyauchi S."/>
            <person name="Morin E."/>
            <person name="Drula E."/>
            <person name="Courty P.E."/>
            <person name="Chicoki N."/>
            <person name="Fauchery L."/>
            <person name="Kohler A."/>
            <person name="Kuo A."/>
            <person name="Labutti K."/>
            <person name="Pangilinan J."/>
            <person name="Lipzen A."/>
            <person name="Riley R."/>
            <person name="Andreopoulos W."/>
            <person name="He G."/>
            <person name="Johnson J."/>
            <person name="Barry K.W."/>
            <person name="Grigoriev I.V."/>
            <person name="Nagy L."/>
            <person name="Hibbett D."/>
            <person name="Henrissat B."/>
            <person name="Matheny P.B."/>
            <person name="Labbe J."/>
            <person name="Martin F."/>
        </authorList>
    </citation>
    <scope>NUCLEOTIDE SEQUENCE</scope>
    <source>
        <strain evidence="1">EC-137</strain>
    </source>
</reference>
<evidence type="ECO:0000313" key="1">
    <source>
        <dbReference type="EMBL" id="KAI0028981.1"/>
    </source>
</evidence>
<evidence type="ECO:0000313" key="2">
    <source>
        <dbReference type="Proteomes" id="UP000814128"/>
    </source>
</evidence>